<evidence type="ECO:0000259" key="2">
    <source>
        <dbReference type="Pfam" id="PF00425"/>
    </source>
</evidence>
<evidence type="ECO:0000256" key="1">
    <source>
        <dbReference type="SAM" id="MobiDB-lite"/>
    </source>
</evidence>
<dbReference type="SUPFAM" id="SSF56322">
    <property type="entry name" value="ADC synthase"/>
    <property type="match status" value="1"/>
</dbReference>
<dbReference type="Pfam" id="PF00425">
    <property type="entry name" value="Chorismate_bind"/>
    <property type="match status" value="1"/>
</dbReference>
<proteinExistence type="predicted"/>
<protein>
    <submittedName>
        <fullName evidence="3">Chorismate-binding protein</fullName>
    </submittedName>
</protein>
<dbReference type="InterPro" id="IPR015890">
    <property type="entry name" value="Chorismate_C"/>
</dbReference>
<dbReference type="Gene3D" id="3.60.120.10">
    <property type="entry name" value="Anthranilate synthase"/>
    <property type="match status" value="1"/>
</dbReference>
<keyword evidence="4" id="KW-1185">Reference proteome</keyword>
<organism evidence="3 4">
    <name type="scientific">Leucobacter weissii</name>
    <dbReference type="NCBI Taxonomy" id="1983706"/>
    <lineage>
        <taxon>Bacteria</taxon>
        <taxon>Bacillati</taxon>
        <taxon>Actinomycetota</taxon>
        <taxon>Actinomycetes</taxon>
        <taxon>Micrococcales</taxon>
        <taxon>Microbacteriaceae</taxon>
        <taxon>Leucobacter</taxon>
    </lineage>
</organism>
<evidence type="ECO:0000313" key="3">
    <source>
        <dbReference type="EMBL" id="MBO1901578.1"/>
    </source>
</evidence>
<feature type="compositionally biased region" description="Low complexity" evidence="1">
    <location>
        <begin position="141"/>
        <end position="153"/>
    </location>
</feature>
<feature type="domain" description="Chorismate-utilising enzyme C-terminal" evidence="2">
    <location>
        <begin position="162"/>
        <end position="415"/>
    </location>
</feature>
<reference evidence="3" key="1">
    <citation type="submission" date="2021-03" db="EMBL/GenBank/DDBJ databases">
        <title>Leucobacter chromiisoli sp. nov., isolated from chromium-containing soil of chemical plant.</title>
        <authorList>
            <person name="Xu Z."/>
        </authorList>
    </citation>
    <scope>NUCLEOTIDE SEQUENCE</scope>
    <source>
        <strain evidence="3">S27</strain>
    </source>
</reference>
<sequence length="427" mass="44459">MTSGSAAPEHTALRAVTRPLDAPLGMPELLARADPTDPLVWIRGDRGAVGVGETLRLRFSGPGRFSRAAQAWRELSSAAEIDDPVRLPGSGLVAFGAFAFDDESEAASVLVVPRLLIARHRGTAWITEISRDGNPVPPSTAPSARRAGAAPAARLPVAAPDEAYLASVGKARGRIELGEAEKIVVARRVAGTVAADGDLRVPLGRLAERYDGCWTYAVDGILGASPETLVRRADGAISARVLAGTRARRLDDPAADARVRDELLTSSKEQHEHAFAVQSVVTALSPHVDGLRTSEEPFALGLPNVWHLATDLGALPGRESSLELAAALHPTAAVAGTPTSVAVSAIAELESFDRGRYAGPVGWIDADGDGEWVIALRCAELGPPAGGIRTITAYAGGGIVEGSDPAREFAETVSKFAPIVEAFAAAD</sequence>
<dbReference type="PANTHER" id="PTHR42839:SF2">
    <property type="entry name" value="ISOCHORISMATE SYNTHASE ENTC"/>
    <property type="match status" value="1"/>
</dbReference>
<dbReference type="RefSeq" id="WP_208097317.1">
    <property type="nucleotide sequence ID" value="NZ_JAGDYM010000007.1"/>
</dbReference>
<dbReference type="EMBL" id="JAGDYM010000007">
    <property type="protein sequence ID" value="MBO1901578.1"/>
    <property type="molecule type" value="Genomic_DNA"/>
</dbReference>
<name>A0A939MIK4_9MICO</name>
<dbReference type="InterPro" id="IPR005801">
    <property type="entry name" value="ADC_synthase"/>
</dbReference>
<accession>A0A939MIK4</accession>
<gene>
    <name evidence="3" type="ORF">J4H92_06390</name>
</gene>
<dbReference type="PANTHER" id="PTHR42839">
    <property type="entry name" value="ISOCHORISMATE SYNTHASE ENTC"/>
    <property type="match status" value="1"/>
</dbReference>
<dbReference type="Proteomes" id="UP000664382">
    <property type="component" value="Unassembled WGS sequence"/>
</dbReference>
<evidence type="ECO:0000313" key="4">
    <source>
        <dbReference type="Proteomes" id="UP000664382"/>
    </source>
</evidence>
<comment type="caution">
    <text evidence="3">The sequence shown here is derived from an EMBL/GenBank/DDBJ whole genome shotgun (WGS) entry which is preliminary data.</text>
</comment>
<dbReference type="AlphaFoldDB" id="A0A939MIK4"/>
<feature type="region of interest" description="Disordered" evidence="1">
    <location>
        <begin position="132"/>
        <end position="153"/>
    </location>
</feature>